<dbReference type="AlphaFoldDB" id="U5DAP9"/>
<evidence type="ECO:0000313" key="9">
    <source>
        <dbReference type="Proteomes" id="UP000017836"/>
    </source>
</evidence>
<dbReference type="Proteomes" id="UP000017836">
    <property type="component" value="Unassembled WGS sequence"/>
</dbReference>
<dbReference type="PANTHER" id="PTHR31422:SF1">
    <property type="entry name" value="GTD-BINDING DOMAIN-CONTAINING PROTEIN"/>
    <property type="match status" value="1"/>
</dbReference>
<evidence type="ECO:0000259" key="7">
    <source>
        <dbReference type="PROSITE" id="PS51775"/>
    </source>
</evidence>
<evidence type="ECO:0000313" key="8">
    <source>
        <dbReference type="EMBL" id="ERN18507.1"/>
    </source>
</evidence>
<sequence length="517" mass="58609">MEKETEVHKCSALVDGEVAALKEALRTQHRLLQELYSDLDEEREAASTAASEALAMILRLQEEKAAEMMEARQYKRLAEEKMHHAQESLAIFEDLMYRKEMEISSLKFQVQAYQHKLLSLGFSDLEDKSKAYCGHGDHGLIRRNTSLPILRHKDPQFEKGSMSGGRSSLPICLESVGQVPIPESEPEELVVHCEGAAKGPVNKQDGKVQYGGTCPIGDCEEVSEEPNWEDCDSYLERIEKMNEKIAELSQRNSVSGGVDAEWATTNKELQMAIAAYSASLKAGSRSCSWYSTLTGGEDPFDSVREEKAKDMGLGRLTTQIEEDCDSSELDRFISCFGPQMTEKKVERSIDKDLGVHDIFEIQQDHDKPETCEEFPDTLVLENGDRLRKPEKTPTKVKGPYEWEDLNWIKKALPFLCQERKLSTAENGIMGDIDQCLNSKNCDPSSLVEIQELNLRLKRLEGEREDMKREASERREEELKMLRDISEQLNTIQSQIKIPKPQKRSLPDEPSLVSIMEL</sequence>
<dbReference type="PANTHER" id="PTHR31422">
    <property type="entry name" value="BNAANNG28530D PROTEIN"/>
    <property type="match status" value="1"/>
</dbReference>
<dbReference type="eggNOG" id="ENOG502QSSM">
    <property type="taxonomic scope" value="Eukaryota"/>
</dbReference>
<feature type="domain" description="GTD-binding" evidence="7">
    <location>
        <begin position="16"/>
        <end position="114"/>
    </location>
</feature>
<protein>
    <recommendedName>
        <fullName evidence="7">GTD-binding domain-containing protein</fullName>
    </recommendedName>
</protein>
<comment type="subcellular location">
    <subcellularLocation>
        <location evidence="1">Membrane</location>
    </subcellularLocation>
</comment>
<dbReference type="OMA" id="INISEEW"/>
<evidence type="ECO:0000256" key="4">
    <source>
        <dbReference type="ARBA" id="ARBA00023136"/>
    </source>
</evidence>
<dbReference type="Pfam" id="PF04576">
    <property type="entry name" value="Zein-binding"/>
    <property type="match status" value="1"/>
</dbReference>
<feature type="coiled-coil region" evidence="5">
    <location>
        <begin position="22"/>
        <end position="77"/>
    </location>
</feature>
<dbReference type="HOGENOM" id="CLU_045199_0_0_1"/>
<reference evidence="9" key="1">
    <citation type="journal article" date="2013" name="Science">
        <title>The Amborella genome and the evolution of flowering plants.</title>
        <authorList>
            <consortium name="Amborella Genome Project"/>
        </authorList>
    </citation>
    <scope>NUCLEOTIDE SEQUENCE [LARGE SCALE GENOMIC DNA]</scope>
</reference>
<dbReference type="EMBL" id="KI392088">
    <property type="protein sequence ID" value="ERN18507.1"/>
    <property type="molecule type" value="Genomic_DNA"/>
</dbReference>
<evidence type="ECO:0000256" key="5">
    <source>
        <dbReference type="SAM" id="Coils"/>
    </source>
</evidence>
<organism evidence="8 9">
    <name type="scientific">Amborella trichopoda</name>
    <dbReference type="NCBI Taxonomy" id="13333"/>
    <lineage>
        <taxon>Eukaryota</taxon>
        <taxon>Viridiplantae</taxon>
        <taxon>Streptophyta</taxon>
        <taxon>Embryophyta</taxon>
        <taxon>Tracheophyta</taxon>
        <taxon>Spermatophyta</taxon>
        <taxon>Magnoliopsida</taxon>
        <taxon>Amborellales</taxon>
        <taxon>Amborellaceae</taxon>
        <taxon>Amborella</taxon>
    </lineage>
</organism>
<keyword evidence="2" id="KW-0812">Transmembrane</keyword>
<dbReference type="GO" id="GO:0080115">
    <property type="term" value="F:myosin XI tail binding"/>
    <property type="evidence" value="ECO:0007669"/>
    <property type="project" value="UniProtKB-ARBA"/>
</dbReference>
<proteinExistence type="predicted"/>
<keyword evidence="4" id="KW-0472">Membrane</keyword>
<dbReference type="InterPro" id="IPR007656">
    <property type="entry name" value="GTD-bd"/>
</dbReference>
<keyword evidence="9" id="KW-1185">Reference proteome</keyword>
<evidence type="ECO:0000256" key="3">
    <source>
        <dbReference type="ARBA" id="ARBA00022989"/>
    </source>
</evidence>
<evidence type="ECO:0000256" key="6">
    <source>
        <dbReference type="SAM" id="MobiDB-lite"/>
    </source>
</evidence>
<dbReference type="Gramene" id="ERN18507">
    <property type="protein sequence ID" value="ERN18507"/>
    <property type="gene ID" value="AMTR_s00065p00027430"/>
</dbReference>
<gene>
    <name evidence="8" type="ORF">AMTR_s00065p00027430</name>
</gene>
<keyword evidence="5" id="KW-0175">Coiled coil</keyword>
<feature type="coiled-coil region" evidence="5">
    <location>
        <begin position="449"/>
        <end position="487"/>
    </location>
</feature>
<dbReference type="PROSITE" id="PS51775">
    <property type="entry name" value="GTD_BINDING"/>
    <property type="match status" value="1"/>
</dbReference>
<dbReference type="GO" id="GO:0016020">
    <property type="term" value="C:membrane"/>
    <property type="evidence" value="ECO:0007669"/>
    <property type="project" value="UniProtKB-SubCell"/>
</dbReference>
<feature type="region of interest" description="Disordered" evidence="6">
    <location>
        <begin position="492"/>
        <end position="517"/>
    </location>
</feature>
<name>U5DAP9_AMBTC</name>
<accession>U5DAP9</accession>
<evidence type="ECO:0000256" key="1">
    <source>
        <dbReference type="ARBA" id="ARBA00004370"/>
    </source>
</evidence>
<keyword evidence="3" id="KW-1133">Transmembrane helix</keyword>
<evidence type="ECO:0000256" key="2">
    <source>
        <dbReference type="ARBA" id="ARBA00022692"/>
    </source>
</evidence>